<gene>
    <name evidence="4" type="ORF">EHO65_12655</name>
</gene>
<keyword evidence="5" id="KW-1185">Reference proteome</keyword>
<dbReference type="InterPro" id="IPR043968">
    <property type="entry name" value="SGNH"/>
</dbReference>
<dbReference type="GO" id="GO:0009103">
    <property type="term" value="P:lipopolysaccharide biosynthetic process"/>
    <property type="evidence" value="ECO:0007669"/>
    <property type="project" value="TreeGrafter"/>
</dbReference>
<dbReference type="Pfam" id="PF19040">
    <property type="entry name" value="SGNH"/>
    <property type="match status" value="1"/>
</dbReference>
<dbReference type="EMBL" id="RQEY01000018">
    <property type="protein sequence ID" value="TGK38881.1"/>
    <property type="molecule type" value="Genomic_DNA"/>
</dbReference>
<dbReference type="InterPro" id="IPR002656">
    <property type="entry name" value="Acyl_transf_3_dom"/>
</dbReference>
<dbReference type="GO" id="GO:0016747">
    <property type="term" value="F:acyltransferase activity, transferring groups other than amino-acyl groups"/>
    <property type="evidence" value="ECO:0007669"/>
    <property type="project" value="InterPro"/>
</dbReference>
<accession>A0A4R9H2F8</accession>
<feature type="transmembrane region" description="Helical" evidence="1">
    <location>
        <begin position="78"/>
        <end position="97"/>
    </location>
</feature>
<dbReference type="PANTHER" id="PTHR23028:SF53">
    <property type="entry name" value="ACYL_TRANSF_3 DOMAIN-CONTAINING PROTEIN"/>
    <property type="match status" value="1"/>
</dbReference>
<feature type="transmembrane region" description="Helical" evidence="1">
    <location>
        <begin position="12"/>
        <end position="30"/>
    </location>
</feature>
<dbReference type="Proteomes" id="UP000298097">
    <property type="component" value="Unassembled WGS sequence"/>
</dbReference>
<evidence type="ECO:0000313" key="4">
    <source>
        <dbReference type="EMBL" id="TGK38881.1"/>
    </source>
</evidence>
<feature type="domain" description="Acyltransferase 3" evidence="2">
    <location>
        <begin position="11"/>
        <end position="345"/>
    </location>
</feature>
<evidence type="ECO:0000313" key="5">
    <source>
        <dbReference type="Proteomes" id="UP000298097"/>
    </source>
</evidence>
<dbReference type="AlphaFoldDB" id="A0A4R9H2F8"/>
<feature type="transmembrane region" description="Helical" evidence="1">
    <location>
        <begin position="173"/>
        <end position="190"/>
    </location>
</feature>
<protein>
    <submittedName>
        <fullName evidence="4">Acyltransferase</fullName>
    </submittedName>
</protein>
<feature type="transmembrane region" description="Helical" evidence="1">
    <location>
        <begin position="290"/>
        <end position="307"/>
    </location>
</feature>
<proteinExistence type="predicted"/>
<feature type="domain" description="SGNH" evidence="3">
    <location>
        <begin position="420"/>
        <end position="669"/>
    </location>
</feature>
<sequence>MHQTQSTNYRADIDGLRAIAVSAVVIFHGFPELLKGGFIGVDVFFVISGYLISKIIFLGIDNSRFSFIDFYNRRIRRIFPALCALILCVLIVGYVLLFSDEYQNLGRQAVAGVLFYSNFAYLKDVTDYFNPLAEQKPLLHLWSLAIEEQFYIFWPLIIFNLSKFLSKANLLKSLLILFSLSFLWSIQVHLHDPIYAFYLPTTRAWELIAGAILAWLHLYKTDWYEQFTNNTSIKNFISNFQSLIGIFLILLGTLFIPKSNQFPGFLALIPVAGAFLIISAGEGAWFNKKILSNKIAVAIGTISYPLYLWHWPLLSFSNILESGKPELWIRISAVLLSIIFSIATYLFLEKQIRFRPGKSVTVFLITFLIGLGVIGQSIHSNKGWKFRGVSPPEEIPIEYLNWQSTQGDCVNEFKKSLGSGITYCSRNSSGPVPTVALIGDSHSFHFFYGLSEYFKLHTGENLLNLGIIGCPMLLGVPKSYVGDCSNTKEILDYISKNPSIKKVLLSGRGPIYLTGKGFGEIESHIDFKLIFTPDPNITDRRIIYKTAFLNAVKMLIDAGKEVIIISDTPELGFHAKSCENTRPYKISRSKNKKLCAVPRYDFQERSAEYHKIINEIKDNFPKGKVKIWESWRNLCDDNWCWAYKDGQVLFKDTNHLNEKGSYWIGKYYDPK</sequence>
<keyword evidence="4" id="KW-0808">Transferase</keyword>
<organism evidence="4 5">
    <name type="scientific">Leptospira andrefontaineae</name>
    <dbReference type="NCBI Taxonomy" id="2484976"/>
    <lineage>
        <taxon>Bacteria</taxon>
        <taxon>Pseudomonadati</taxon>
        <taxon>Spirochaetota</taxon>
        <taxon>Spirochaetia</taxon>
        <taxon>Leptospirales</taxon>
        <taxon>Leptospiraceae</taxon>
        <taxon>Leptospira</taxon>
    </lineage>
</organism>
<dbReference type="GO" id="GO:0016020">
    <property type="term" value="C:membrane"/>
    <property type="evidence" value="ECO:0007669"/>
    <property type="project" value="TreeGrafter"/>
</dbReference>
<comment type="caution">
    <text evidence="4">The sequence shown here is derived from an EMBL/GenBank/DDBJ whole genome shotgun (WGS) entry which is preliminary data.</text>
</comment>
<keyword evidence="4" id="KW-0012">Acyltransferase</keyword>
<feature type="transmembrane region" description="Helical" evidence="1">
    <location>
        <begin position="196"/>
        <end position="216"/>
    </location>
</feature>
<name>A0A4R9H2F8_9LEPT</name>
<dbReference type="RefSeq" id="WP_135774830.1">
    <property type="nucleotide sequence ID" value="NZ_RQEY01000018.1"/>
</dbReference>
<dbReference type="OrthoDB" id="9796461at2"/>
<dbReference type="PANTHER" id="PTHR23028">
    <property type="entry name" value="ACETYLTRANSFERASE"/>
    <property type="match status" value="1"/>
</dbReference>
<feature type="transmembrane region" description="Helical" evidence="1">
    <location>
        <begin position="262"/>
        <end position="278"/>
    </location>
</feature>
<keyword evidence="1" id="KW-1133">Transmembrane helix</keyword>
<feature type="transmembrane region" description="Helical" evidence="1">
    <location>
        <begin position="36"/>
        <end position="57"/>
    </location>
</feature>
<feature type="transmembrane region" description="Helical" evidence="1">
    <location>
        <begin position="360"/>
        <end position="378"/>
    </location>
</feature>
<keyword evidence="1" id="KW-0812">Transmembrane</keyword>
<reference evidence="4" key="1">
    <citation type="journal article" date="2019" name="PLoS Negl. Trop. Dis.">
        <title>Revisiting the worldwide diversity of Leptospira species in the environment.</title>
        <authorList>
            <person name="Vincent A.T."/>
            <person name="Schiettekatte O."/>
            <person name="Bourhy P."/>
            <person name="Veyrier F.J."/>
            <person name="Picardeau M."/>
        </authorList>
    </citation>
    <scope>NUCLEOTIDE SEQUENCE [LARGE SCALE GENOMIC DNA]</scope>
    <source>
        <strain evidence="4">201800301</strain>
    </source>
</reference>
<feature type="transmembrane region" description="Helical" evidence="1">
    <location>
        <begin position="327"/>
        <end position="348"/>
    </location>
</feature>
<keyword evidence="1" id="KW-0472">Membrane</keyword>
<feature type="transmembrane region" description="Helical" evidence="1">
    <location>
        <begin position="139"/>
        <end position="161"/>
    </location>
</feature>
<evidence type="ECO:0000256" key="1">
    <source>
        <dbReference type="SAM" id="Phobius"/>
    </source>
</evidence>
<evidence type="ECO:0000259" key="2">
    <source>
        <dbReference type="Pfam" id="PF01757"/>
    </source>
</evidence>
<dbReference type="Pfam" id="PF01757">
    <property type="entry name" value="Acyl_transf_3"/>
    <property type="match status" value="1"/>
</dbReference>
<feature type="transmembrane region" description="Helical" evidence="1">
    <location>
        <begin position="236"/>
        <end position="256"/>
    </location>
</feature>
<dbReference type="InterPro" id="IPR050879">
    <property type="entry name" value="Acyltransferase_3"/>
</dbReference>
<evidence type="ECO:0000259" key="3">
    <source>
        <dbReference type="Pfam" id="PF19040"/>
    </source>
</evidence>